<dbReference type="RefSeq" id="WP_176160275.1">
    <property type="nucleotide sequence ID" value="NZ_CP054929.1"/>
</dbReference>
<evidence type="ECO:0000313" key="2">
    <source>
        <dbReference type="Proteomes" id="UP000509303"/>
    </source>
</evidence>
<protein>
    <submittedName>
        <fullName evidence="1">Uncharacterized protein</fullName>
    </submittedName>
</protein>
<sequence>MAAAATGSGAAYEDRGRLADVVDRMAAATLAVAGADDVRETAPVPDA</sequence>
<evidence type="ECO:0000313" key="1">
    <source>
        <dbReference type="EMBL" id="QKW48574.1"/>
    </source>
</evidence>
<proteinExistence type="predicted"/>
<accession>A0A7H8N249</accession>
<reference evidence="1 2" key="1">
    <citation type="submission" date="2020-06" db="EMBL/GenBank/DDBJ databases">
        <title>Genome mining for natural products.</title>
        <authorList>
            <person name="Zhang B."/>
            <person name="Shi J."/>
            <person name="Ge H."/>
        </authorList>
    </citation>
    <scope>NUCLEOTIDE SEQUENCE [LARGE SCALE GENOMIC DNA]</scope>
    <source>
        <strain evidence="1 2">NA00687</strain>
    </source>
</reference>
<dbReference type="EMBL" id="CP054929">
    <property type="protein sequence ID" value="QKW48574.1"/>
    <property type="molecule type" value="Genomic_DNA"/>
</dbReference>
<organism evidence="1 2">
    <name type="scientific">Streptomyces buecherae</name>
    <dbReference type="NCBI Taxonomy" id="2763006"/>
    <lineage>
        <taxon>Bacteria</taxon>
        <taxon>Bacillati</taxon>
        <taxon>Actinomycetota</taxon>
        <taxon>Actinomycetes</taxon>
        <taxon>Kitasatosporales</taxon>
        <taxon>Streptomycetaceae</taxon>
        <taxon>Streptomyces</taxon>
    </lineage>
</organism>
<dbReference type="AlphaFoldDB" id="A0A7H8N249"/>
<dbReference type="Proteomes" id="UP000509303">
    <property type="component" value="Chromosome"/>
</dbReference>
<gene>
    <name evidence="1" type="ORF">HUT08_02330</name>
</gene>
<keyword evidence="2" id="KW-1185">Reference proteome</keyword>
<name>A0A7H8N249_9ACTN</name>